<keyword evidence="1" id="KW-0175">Coiled coil</keyword>
<organism evidence="3 4">
    <name type="scientific">Agaricus bisporus var. burnettii</name>
    <dbReference type="NCBI Taxonomy" id="192524"/>
    <lineage>
        <taxon>Eukaryota</taxon>
        <taxon>Fungi</taxon>
        <taxon>Dikarya</taxon>
        <taxon>Basidiomycota</taxon>
        <taxon>Agaricomycotina</taxon>
        <taxon>Agaricomycetes</taxon>
        <taxon>Agaricomycetidae</taxon>
        <taxon>Agaricales</taxon>
        <taxon>Agaricineae</taxon>
        <taxon>Agaricaceae</taxon>
        <taxon>Agaricus</taxon>
    </lineage>
</organism>
<dbReference type="EMBL" id="JABXXO010000003">
    <property type="protein sequence ID" value="KAF7782627.1"/>
    <property type="molecule type" value="Genomic_DNA"/>
</dbReference>
<feature type="region of interest" description="Disordered" evidence="2">
    <location>
        <begin position="384"/>
        <end position="403"/>
    </location>
</feature>
<dbReference type="AlphaFoldDB" id="A0A8H7KJR8"/>
<evidence type="ECO:0000256" key="1">
    <source>
        <dbReference type="SAM" id="Coils"/>
    </source>
</evidence>
<sequence>MEDFDDYFNDDLVLDEAALAILDQEEQKFLSSVRQQPTVTKKLKTPRGWSPGIGGRAREDEFDDLPEISVTLDGKYGFTDVGSAPGPSEPSQKRRPNLPQPNLNRRVDAALSRPKSTSSTNVYPVQRQLPSNSNPPPLQRCSIERNSFIQNRPTGYPNQLGPEKQLLELQAQLQELKNENAKFQDALKEATEVRYTKEGEVAIMRKSIEKTAELHTAEIAKLKAAREEADARQKRIERQMKEETERLKTQFIFKQQELEASLRKPPMSARAVRVTKNIPETPRRVPSQITAWATSQGGENTPSKISLLERSPRKMRETHRSPDTKRTAALPGFQNAFMTTPLKTGPIVAAKWKGKGVEREDPFDVHTQVASQRAASFTASSLFHQSVDSPGSTANSNDVPNDINQVDEDGDVVMLEDVSEGLATEVEAIEPLNHKVELSRVILMHAHINANEGTFQLLTSLSFSQKLSDTQVRECTQACQAILVALSNPMDGSDYPVCALRVTKYLILILQCLVTAEPCFPLIALLNLISFLASSLPNLASFLLSHDKEGKGSLLLTTICDLAERLAINSSTVARDSTREMLSLLESLLCSMPDEAVSRFPFTPKEIHTLMAFLSASRPQKLVEALSRVLMVLATHTSAYPQLSVLVENNNGEYPKDSPLIHGLCIYLLENLDGDLIRINTIHSNLIGCLTQVSLAQIEHLVESALVIPTLVYFVCYLATKLWNADEGSLSATQARTAIRSMNQGLFLLHNLVHASEPSIRLHDKLQHSSHRNLNNLVHMFTVSFGQMSYSDPPDWIDGESKAELEGLVEPARELLDLVMDGPESDSRYDMLKV</sequence>
<gene>
    <name evidence="3" type="ORF">Agabi119p4_2003</name>
</gene>
<proteinExistence type="predicted"/>
<protein>
    <recommendedName>
        <fullName evidence="5">Rad26 atrip</fullName>
    </recommendedName>
</protein>
<accession>A0A8H7KJR8</accession>
<feature type="compositionally biased region" description="Polar residues" evidence="2">
    <location>
        <begin position="114"/>
        <end position="132"/>
    </location>
</feature>
<feature type="compositionally biased region" description="Polar residues" evidence="2">
    <location>
        <begin position="30"/>
        <end position="39"/>
    </location>
</feature>
<dbReference type="Proteomes" id="UP000629468">
    <property type="component" value="Unassembled WGS sequence"/>
</dbReference>
<evidence type="ECO:0000256" key="2">
    <source>
        <dbReference type="SAM" id="MobiDB-lite"/>
    </source>
</evidence>
<evidence type="ECO:0000313" key="3">
    <source>
        <dbReference type="EMBL" id="KAF7782627.1"/>
    </source>
</evidence>
<feature type="region of interest" description="Disordered" evidence="2">
    <location>
        <begin position="30"/>
        <end position="62"/>
    </location>
</feature>
<feature type="coiled-coil region" evidence="1">
    <location>
        <begin position="166"/>
        <end position="246"/>
    </location>
</feature>
<feature type="region of interest" description="Disordered" evidence="2">
    <location>
        <begin position="76"/>
        <end position="141"/>
    </location>
</feature>
<evidence type="ECO:0000313" key="4">
    <source>
        <dbReference type="Proteomes" id="UP000629468"/>
    </source>
</evidence>
<reference evidence="3 4" key="1">
    <citation type="journal article" name="Sci. Rep.">
        <title>Telomere-to-telomere assembled and centromere annotated genomes of the two main subspecies of the button mushroom Agaricus bisporus reveal especially polymorphic chromosome ends.</title>
        <authorList>
            <person name="Sonnenberg A.S.M."/>
            <person name="Sedaghat-Telgerd N."/>
            <person name="Lavrijssen B."/>
            <person name="Ohm R.A."/>
            <person name="Hendrickx P.M."/>
            <person name="Scholtmeijer K."/>
            <person name="Baars J.J.P."/>
            <person name="van Peer A."/>
        </authorList>
    </citation>
    <scope>NUCLEOTIDE SEQUENCE [LARGE SCALE GENOMIC DNA]</scope>
    <source>
        <strain evidence="3 4">H119_p4</strain>
    </source>
</reference>
<evidence type="ECO:0008006" key="5">
    <source>
        <dbReference type="Google" id="ProtNLM"/>
    </source>
</evidence>
<name>A0A8H7KJR8_AGABI</name>
<comment type="caution">
    <text evidence="3">The sequence shown here is derived from an EMBL/GenBank/DDBJ whole genome shotgun (WGS) entry which is preliminary data.</text>
</comment>